<dbReference type="RefSeq" id="WP_046190646.1">
    <property type="nucleotide sequence ID" value="NZ_JACKUJ010000018.1"/>
</dbReference>
<dbReference type="OrthoDB" id="4214267at2"/>
<evidence type="ECO:0000313" key="12">
    <source>
        <dbReference type="Proteomes" id="UP000321797"/>
    </source>
</evidence>
<evidence type="ECO:0000313" key="11">
    <source>
        <dbReference type="Proteomes" id="UP000192327"/>
    </source>
</evidence>
<dbReference type="EMBL" id="LASW01000089">
    <property type="protein sequence ID" value="KKB98056.1"/>
    <property type="molecule type" value="Genomic_DNA"/>
</dbReference>
<organism evidence="7 10">
    <name type="scientific">Mycolicibacter arupensis</name>
    <dbReference type="NCBI Taxonomy" id="342002"/>
    <lineage>
        <taxon>Bacteria</taxon>
        <taxon>Bacillati</taxon>
        <taxon>Actinomycetota</taxon>
        <taxon>Actinomycetes</taxon>
        <taxon>Mycobacteriales</taxon>
        <taxon>Mycobacteriaceae</taxon>
        <taxon>Mycolicibacter</taxon>
    </lineage>
</organism>
<evidence type="ECO:0000313" key="9">
    <source>
        <dbReference type="EMBL" id="TXI51469.1"/>
    </source>
</evidence>
<reference evidence="9 12" key="4">
    <citation type="submission" date="2018-09" db="EMBL/GenBank/DDBJ databases">
        <title>Metagenome Assembled Genomes from an Advanced Water Purification Facility.</title>
        <authorList>
            <person name="Stamps B.W."/>
            <person name="Spear J.R."/>
        </authorList>
    </citation>
    <scope>NUCLEOTIDE SEQUENCE [LARGE SCALE GENOMIC DNA]</scope>
    <source>
        <strain evidence="9">Bin_29_2</strain>
    </source>
</reference>
<dbReference type="STRING" id="342002.BST15_12480"/>
<protein>
    <submittedName>
        <fullName evidence="7">TetR family transcriptional regulator</fullName>
    </submittedName>
    <submittedName>
        <fullName evidence="9">TetR/AcrR family transcriptional regulator</fullName>
    </submittedName>
</protein>
<dbReference type="Proteomes" id="UP000034416">
    <property type="component" value="Unassembled WGS sequence"/>
</dbReference>
<evidence type="ECO:0000313" key="8">
    <source>
        <dbReference type="EMBL" id="OQZ96370.1"/>
    </source>
</evidence>
<keyword evidence="3" id="KW-0804">Transcription</keyword>
<dbReference type="InterPro" id="IPR009057">
    <property type="entry name" value="Homeodomain-like_sf"/>
</dbReference>
<comment type="caution">
    <text evidence="7">The sequence shown here is derived from an EMBL/GenBank/DDBJ whole genome shotgun (WGS) entry which is preliminary data.</text>
</comment>
<dbReference type="PATRIC" id="fig|342002.3.peg.3230"/>
<dbReference type="Gene3D" id="1.10.357.10">
    <property type="entry name" value="Tetracycline Repressor, domain 2"/>
    <property type="match status" value="1"/>
</dbReference>
<reference evidence="7" key="2">
    <citation type="submission" date="2015-04" db="EMBL/GenBank/DDBJ databases">
        <title>Genome sequence of Mycobacterium arupense strain GUC1.</title>
        <authorList>
            <person name="Greninger A.L."/>
            <person name="Cunningham G."/>
            <person name="Chiu C.Y."/>
            <person name="Miller S."/>
        </authorList>
    </citation>
    <scope>NUCLEOTIDE SEQUENCE</scope>
    <source>
        <strain evidence="7">GUC1</strain>
    </source>
</reference>
<reference evidence="10" key="1">
    <citation type="submission" date="2015-04" db="EMBL/GenBank/DDBJ databases">
        <title>Genome sequence of Mycobacterium arupense GUC1.</title>
        <authorList>
            <person name="Greninger A.L."/>
            <person name="Cunningham G."/>
            <person name="Chiu C.Y."/>
            <person name="Miller S."/>
        </authorList>
    </citation>
    <scope>NUCLEOTIDE SEQUENCE [LARGE SCALE GENOMIC DNA]</scope>
    <source>
        <strain evidence="10">GUC1</strain>
    </source>
</reference>
<evidence type="ECO:0000256" key="3">
    <source>
        <dbReference type="ARBA" id="ARBA00023163"/>
    </source>
</evidence>
<keyword evidence="1" id="KW-0805">Transcription regulation</keyword>
<gene>
    <name evidence="8" type="ORF">BST15_12480</name>
    <name evidence="9" type="ORF">E6Q54_20395</name>
    <name evidence="7" type="ORF">WR43_16315</name>
</gene>
<sequence length="202" mass="21598">MTRTTGVGQGQAPHGRSGVPPAQRLLDTATELFAAQDIREVGIDRILAEAGVAKASLYSLYGSKDALVLAYLNALDQADRKRYHGAAAALSDPVEQILLFFDLAASAAKKRRYRGCLYVNAAGAYAGTELEPVVAHRRWMHTTLAGLLERAGAIDAQDCAGDLQLLYDGALVGSKVERSVAPITRARRLAAEHIMTRTPPAT</sequence>
<evidence type="ECO:0000256" key="4">
    <source>
        <dbReference type="PROSITE-ProRule" id="PRU00335"/>
    </source>
</evidence>
<feature type="DNA-binding region" description="H-T-H motif" evidence="4">
    <location>
        <begin position="42"/>
        <end position="61"/>
    </location>
</feature>
<keyword evidence="2 4" id="KW-0238">DNA-binding</keyword>
<dbReference type="AlphaFoldDB" id="A0A0F5MTN8"/>
<dbReference type="InterPro" id="IPR001647">
    <property type="entry name" value="HTH_TetR"/>
</dbReference>
<keyword evidence="11" id="KW-1185">Reference proteome</keyword>
<feature type="region of interest" description="Disordered" evidence="5">
    <location>
        <begin position="1"/>
        <end position="21"/>
    </location>
</feature>
<evidence type="ECO:0000256" key="1">
    <source>
        <dbReference type="ARBA" id="ARBA00023015"/>
    </source>
</evidence>
<reference evidence="8 11" key="3">
    <citation type="submission" date="2016-12" db="EMBL/GenBank/DDBJ databases">
        <title>The new phylogeny of genus Mycobacterium.</title>
        <authorList>
            <person name="Tortoli E."/>
            <person name="Trovato A."/>
            <person name="Cirillo D.M."/>
        </authorList>
    </citation>
    <scope>NUCLEOTIDE SEQUENCE [LARGE SCALE GENOMIC DNA]</scope>
    <source>
        <strain evidence="8 11">DSM 44942</strain>
    </source>
</reference>
<proteinExistence type="predicted"/>
<evidence type="ECO:0000259" key="6">
    <source>
        <dbReference type="PROSITE" id="PS50977"/>
    </source>
</evidence>
<dbReference type="Pfam" id="PF00440">
    <property type="entry name" value="TetR_N"/>
    <property type="match status" value="1"/>
</dbReference>
<dbReference type="Proteomes" id="UP000321797">
    <property type="component" value="Unassembled WGS sequence"/>
</dbReference>
<evidence type="ECO:0000256" key="2">
    <source>
        <dbReference type="ARBA" id="ARBA00023125"/>
    </source>
</evidence>
<feature type="domain" description="HTH tetR-type" evidence="6">
    <location>
        <begin position="19"/>
        <end position="79"/>
    </location>
</feature>
<evidence type="ECO:0000313" key="10">
    <source>
        <dbReference type="Proteomes" id="UP000034416"/>
    </source>
</evidence>
<dbReference type="EMBL" id="SSGD01000148">
    <property type="protein sequence ID" value="TXI51469.1"/>
    <property type="molecule type" value="Genomic_DNA"/>
</dbReference>
<dbReference type="SUPFAM" id="SSF48498">
    <property type="entry name" value="Tetracyclin repressor-like, C-terminal domain"/>
    <property type="match status" value="1"/>
</dbReference>
<name>A0A0F5MTN8_9MYCO</name>
<dbReference type="PANTHER" id="PTHR47506">
    <property type="entry name" value="TRANSCRIPTIONAL REGULATORY PROTEIN"/>
    <property type="match status" value="1"/>
</dbReference>
<dbReference type="InterPro" id="IPR036271">
    <property type="entry name" value="Tet_transcr_reg_TetR-rel_C_sf"/>
</dbReference>
<dbReference type="Proteomes" id="UP000192327">
    <property type="component" value="Unassembled WGS sequence"/>
</dbReference>
<accession>A0A0F5MTN8</accession>
<dbReference type="PRINTS" id="PR00455">
    <property type="entry name" value="HTHTETR"/>
</dbReference>
<dbReference type="PANTHER" id="PTHR47506:SF6">
    <property type="entry name" value="HTH-TYPE TRANSCRIPTIONAL REPRESSOR NEMR"/>
    <property type="match status" value="1"/>
</dbReference>
<evidence type="ECO:0000256" key="5">
    <source>
        <dbReference type="SAM" id="MobiDB-lite"/>
    </source>
</evidence>
<dbReference type="SUPFAM" id="SSF46689">
    <property type="entry name" value="Homeodomain-like"/>
    <property type="match status" value="1"/>
</dbReference>
<dbReference type="PROSITE" id="PS50977">
    <property type="entry name" value="HTH_TETR_2"/>
    <property type="match status" value="1"/>
</dbReference>
<evidence type="ECO:0000313" key="7">
    <source>
        <dbReference type="EMBL" id="KKB98056.1"/>
    </source>
</evidence>
<dbReference type="GO" id="GO:0003677">
    <property type="term" value="F:DNA binding"/>
    <property type="evidence" value="ECO:0007669"/>
    <property type="project" value="UniProtKB-UniRule"/>
</dbReference>
<dbReference type="EMBL" id="MVHH01000024">
    <property type="protein sequence ID" value="OQZ96370.1"/>
    <property type="molecule type" value="Genomic_DNA"/>
</dbReference>